<sequence>MPRASRSRPGSGTEPTPPHADRCCLRCAKRYAVDPTVICARSNRHVNCSRCRQLNKRCLLVPPSFLGRLRCLQEGAASQLAAAARAQRPGLSTSARVTSEVELKDRTITLALLQRTFTSRVEAYLRRAGNVSAEERRLAVETRIANALEHLVVAVHRHLHLEIPQLGEGEEDSEEEEGGDGGNPPASGPPDGE</sequence>
<feature type="compositionally biased region" description="Acidic residues" evidence="1">
    <location>
        <begin position="168"/>
        <end position="179"/>
    </location>
</feature>
<comment type="caution">
    <text evidence="2">The sequence shown here is derived from an EMBL/GenBank/DDBJ whole genome shotgun (WGS) entry which is preliminary data.</text>
</comment>
<proteinExistence type="predicted"/>
<dbReference type="OrthoDB" id="3439230at2759"/>
<name>A0A9P8HZA3_9PEZI</name>
<accession>A0A9P8HZA3</accession>
<evidence type="ECO:0000256" key="1">
    <source>
        <dbReference type="SAM" id="MobiDB-lite"/>
    </source>
</evidence>
<reference evidence="2" key="1">
    <citation type="submission" date="2021-03" db="EMBL/GenBank/DDBJ databases">
        <title>Comparative genomics and phylogenomic investigation of the class Geoglossomycetes provide insights into ecological specialization and systematics.</title>
        <authorList>
            <person name="Melie T."/>
            <person name="Pirro S."/>
            <person name="Miller A.N."/>
            <person name="Quandt A."/>
        </authorList>
    </citation>
    <scope>NUCLEOTIDE SEQUENCE</scope>
    <source>
        <strain evidence="2">GBOQ0MN5Z8</strain>
    </source>
</reference>
<protein>
    <submittedName>
        <fullName evidence="2">Uncharacterized protein</fullName>
    </submittedName>
</protein>
<evidence type="ECO:0000313" key="2">
    <source>
        <dbReference type="EMBL" id="KAH0538391.1"/>
    </source>
</evidence>
<feature type="region of interest" description="Disordered" evidence="1">
    <location>
        <begin position="164"/>
        <end position="193"/>
    </location>
</feature>
<dbReference type="AlphaFoldDB" id="A0A9P8HZA3"/>
<dbReference type="EMBL" id="JAGHQL010000110">
    <property type="protein sequence ID" value="KAH0538391.1"/>
    <property type="molecule type" value="Genomic_DNA"/>
</dbReference>
<keyword evidence="3" id="KW-1185">Reference proteome</keyword>
<evidence type="ECO:0000313" key="3">
    <source>
        <dbReference type="Proteomes" id="UP000698800"/>
    </source>
</evidence>
<dbReference type="Proteomes" id="UP000698800">
    <property type="component" value="Unassembled WGS sequence"/>
</dbReference>
<organism evidence="2 3">
    <name type="scientific">Glutinoglossum americanum</name>
    <dbReference type="NCBI Taxonomy" id="1670608"/>
    <lineage>
        <taxon>Eukaryota</taxon>
        <taxon>Fungi</taxon>
        <taxon>Dikarya</taxon>
        <taxon>Ascomycota</taxon>
        <taxon>Pezizomycotina</taxon>
        <taxon>Geoglossomycetes</taxon>
        <taxon>Geoglossales</taxon>
        <taxon>Geoglossaceae</taxon>
        <taxon>Glutinoglossum</taxon>
    </lineage>
</organism>
<gene>
    <name evidence="2" type="ORF">FGG08_004991</name>
</gene>